<comment type="caution">
    <text evidence="1">The sequence shown here is derived from an EMBL/GenBank/DDBJ whole genome shotgun (WGS) entry which is preliminary data.</text>
</comment>
<protein>
    <submittedName>
        <fullName evidence="1">Uncharacterized protein</fullName>
    </submittedName>
</protein>
<gene>
    <name evidence="1" type="ORF">S03H2_34199</name>
</gene>
<feature type="non-terminal residue" evidence="1">
    <location>
        <position position="110"/>
    </location>
</feature>
<proteinExistence type="predicted"/>
<dbReference type="AlphaFoldDB" id="X1I8D5"/>
<reference evidence="1" key="1">
    <citation type="journal article" date="2014" name="Front. Microbiol.">
        <title>High frequency of phylogenetically diverse reductive dehalogenase-homologous genes in deep subseafloor sedimentary metagenomes.</title>
        <authorList>
            <person name="Kawai M."/>
            <person name="Futagami T."/>
            <person name="Toyoda A."/>
            <person name="Takaki Y."/>
            <person name="Nishi S."/>
            <person name="Hori S."/>
            <person name="Arai W."/>
            <person name="Tsubouchi T."/>
            <person name="Morono Y."/>
            <person name="Uchiyama I."/>
            <person name="Ito T."/>
            <person name="Fujiyama A."/>
            <person name="Inagaki F."/>
            <person name="Takami H."/>
        </authorList>
    </citation>
    <scope>NUCLEOTIDE SEQUENCE</scope>
    <source>
        <strain evidence="1">Expedition CK06-06</strain>
    </source>
</reference>
<sequence>MMSMLTHYLLDQLFMLVKNTPGNDLDVSMLLGSIESYNSTARANGEQSFSRANHEMIKRNNLYDDFIGSCFKLEENNYLFYRLVYAIEDLGKVVGLHVIHLEITKGKNIP</sequence>
<evidence type="ECO:0000313" key="1">
    <source>
        <dbReference type="EMBL" id="GAH53848.1"/>
    </source>
</evidence>
<name>X1I8D5_9ZZZZ</name>
<organism evidence="1">
    <name type="scientific">marine sediment metagenome</name>
    <dbReference type="NCBI Taxonomy" id="412755"/>
    <lineage>
        <taxon>unclassified sequences</taxon>
        <taxon>metagenomes</taxon>
        <taxon>ecological metagenomes</taxon>
    </lineage>
</organism>
<dbReference type="EMBL" id="BARU01020851">
    <property type="protein sequence ID" value="GAH53848.1"/>
    <property type="molecule type" value="Genomic_DNA"/>
</dbReference>
<accession>X1I8D5</accession>